<organism evidence="2 3">
    <name type="scientific">Sphingomonas lenta</name>
    <dbReference type="NCBI Taxonomy" id="1141887"/>
    <lineage>
        <taxon>Bacteria</taxon>
        <taxon>Pseudomonadati</taxon>
        <taxon>Pseudomonadota</taxon>
        <taxon>Alphaproteobacteria</taxon>
        <taxon>Sphingomonadales</taxon>
        <taxon>Sphingomonadaceae</taxon>
        <taxon>Sphingomonas</taxon>
    </lineage>
</organism>
<dbReference type="EMBL" id="NSLI01000006">
    <property type="protein sequence ID" value="PAX06440.1"/>
    <property type="molecule type" value="Genomic_DNA"/>
</dbReference>
<dbReference type="NCBIfam" id="TIGR02742">
    <property type="entry name" value="TrbC_Ftype"/>
    <property type="match status" value="1"/>
</dbReference>
<comment type="caution">
    <text evidence="2">The sequence shown here is derived from an EMBL/GenBank/DDBJ whole genome shotgun (WGS) entry which is preliminary data.</text>
</comment>
<accession>A0A2A2SB76</accession>
<evidence type="ECO:0000313" key="2">
    <source>
        <dbReference type="EMBL" id="PAX06440.1"/>
    </source>
</evidence>
<feature type="signal peptide" evidence="1">
    <location>
        <begin position="1"/>
        <end position="27"/>
    </location>
</feature>
<name>A0A2A2SB76_9SPHN</name>
<keyword evidence="1" id="KW-0732">Signal</keyword>
<protein>
    <submittedName>
        <fullName evidence="2">Type-F conjugative transfer system pilin assembly protein TrbC</fullName>
    </submittedName>
</protein>
<evidence type="ECO:0000256" key="1">
    <source>
        <dbReference type="SAM" id="SignalP"/>
    </source>
</evidence>
<dbReference type="Proteomes" id="UP000218151">
    <property type="component" value="Unassembled WGS sequence"/>
</dbReference>
<dbReference type="InterPro" id="IPR014113">
    <property type="entry name" value="T4SS_TrbC_subgr"/>
</dbReference>
<dbReference type="OrthoDB" id="7846052at2"/>
<dbReference type="InterPro" id="IPR019106">
    <property type="entry name" value="T4SS_TrbC"/>
</dbReference>
<dbReference type="Pfam" id="PF09673">
    <property type="entry name" value="TrbC_Ftype"/>
    <property type="match status" value="1"/>
</dbReference>
<feature type="chain" id="PRO_5012516884" evidence="1">
    <location>
        <begin position="28"/>
        <end position="253"/>
    </location>
</feature>
<evidence type="ECO:0000313" key="3">
    <source>
        <dbReference type="Proteomes" id="UP000218151"/>
    </source>
</evidence>
<dbReference type="RefSeq" id="WP_095999575.1">
    <property type="nucleotide sequence ID" value="NZ_NSLI01000006.1"/>
</dbReference>
<sequence>MKKLLLLITGALSVAGAILGLGSAVPAQTVDGLDLGQVRARAKLSPEEAEAFATVVARRGEALKREAADNAATARAAAARYARQARPASDQVATFDFDAMVAGSTKGLEPDDAPRLVAFASLSMPAASLKQMIADVSRAGGVVVFRGFPGNSARSFTAALARALPDGGARSAVGVDPRLFRAFDVEAVPAFVVTATDFDLCDGFDCRTAVPPHDRMSGNVTLGFALDRFATGGGPAARVAAAYRARLTREDQR</sequence>
<keyword evidence="3" id="KW-1185">Reference proteome</keyword>
<gene>
    <name evidence="2" type="primary">trbC</name>
    <name evidence="2" type="ORF">CKY28_16905</name>
</gene>
<proteinExistence type="predicted"/>
<dbReference type="AlphaFoldDB" id="A0A2A2SB76"/>
<reference evidence="3" key="1">
    <citation type="submission" date="2017-09" db="EMBL/GenBank/DDBJ databases">
        <authorList>
            <person name="Feng G."/>
            <person name="Zhu H."/>
        </authorList>
    </citation>
    <scope>NUCLEOTIDE SEQUENCE [LARGE SCALE GENOMIC DNA]</scope>
    <source>
        <strain evidence="3">1PNM-20</strain>
    </source>
</reference>